<accession>H2ZG94</accession>
<dbReference type="PANTHER" id="PTHR43975">
    <property type="entry name" value="ZGC:101858"/>
    <property type="match status" value="1"/>
</dbReference>
<dbReference type="InterPro" id="IPR002347">
    <property type="entry name" value="SDR_fam"/>
</dbReference>
<dbReference type="HOGENOM" id="CLU_010194_49_0_1"/>
<dbReference type="InParanoid" id="H2ZG94"/>
<proteinExistence type="predicted"/>
<dbReference type="SUPFAM" id="SSF51735">
    <property type="entry name" value="NAD(P)-binding Rossmann-fold domains"/>
    <property type="match status" value="1"/>
</dbReference>
<evidence type="ECO:0000313" key="2">
    <source>
        <dbReference type="Proteomes" id="UP000007875"/>
    </source>
</evidence>
<name>H2ZG94_CIOSA</name>
<dbReference type="Ensembl" id="ENSCSAVT00000016791.1">
    <property type="protein sequence ID" value="ENSCSAVP00000016610.1"/>
    <property type="gene ID" value="ENSCSAVG00000009766.1"/>
</dbReference>
<dbReference type="AlphaFoldDB" id="H2ZG94"/>
<dbReference type="Gene3D" id="3.40.50.720">
    <property type="entry name" value="NAD(P)-binding Rossmann-like Domain"/>
    <property type="match status" value="1"/>
</dbReference>
<reference evidence="1" key="3">
    <citation type="submission" date="2025-09" db="UniProtKB">
        <authorList>
            <consortium name="Ensembl"/>
        </authorList>
    </citation>
    <scope>IDENTIFICATION</scope>
</reference>
<dbReference type="STRING" id="51511.ENSCSAVP00000016610"/>
<dbReference type="Proteomes" id="UP000007875">
    <property type="component" value="Unassembled WGS sequence"/>
</dbReference>
<sequence>MSFSGKVIIVTGAASGIGAATALEFAKLNATLALTDRDDKALTA</sequence>
<protein>
    <submittedName>
        <fullName evidence="1">Uncharacterized protein</fullName>
    </submittedName>
</protein>
<organism evidence="1 2">
    <name type="scientific">Ciona savignyi</name>
    <name type="common">Pacific transparent sea squirt</name>
    <dbReference type="NCBI Taxonomy" id="51511"/>
    <lineage>
        <taxon>Eukaryota</taxon>
        <taxon>Metazoa</taxon>
        <taxon>Chordata</taxon>
        <taxon>Tunicata</taxon>
        <taxon>Ascidiacea</taxon>
        <taxon>Phlebobranchia</taxon>
        <taxon>Cionidae</taxon>
        <taxon>Ciona</taxon>
    </lineage>
</organism>
<dbReference type="Pfam" id="PF00106">
    <property type="entry name" value="adh_short"/>
    <property type="match status" value="1"/>
</dbReference>
<reference evidence="2" key="1">
    <citation type="submission" date="2003-08" db="EMBL/GenBank/DDBJ databases">
        <authorList>
            <person name="Birren B."/>
            <person name="Nusbaum C."/>
            <person name="Abebe A."/>
            <person name="Abouelleil A."/>
            <person name="Adekoya E."/>
            <person name="Ait-zahra M."/>
            <person name="Allen N."/>
            <person name="Allen T."/>
            <person name="An P."/>
            <person name="Anderson M."/>
            <person name="Anderson S."/>
            <person name="Arachchi H."/>
            <person name="Armbruster J."/>
            <person name="Bachantsang P."/>
            <person name="Baldwin J."/>
            <person name="Barry A."/>
            <person name="Bayul T."/>
            <person name="Blitshsteyn B."/>
            <person name="Bloom T."/>
            <person name="Blye J."/>
            <person name="Boguslavskiy L."/>
            <person name="Borowsky M."/>
            <person name="Boukhgalter B."/>
            <person name="Brunache A."/>
            <person name="Butler J."/>
            <person name="Calixte N."/>
            <person name="Calvo S."/>
            <person name="Camarata J."/>
            <person name="Campo K."/>
            <person name="Chang J."/>
            <person name="Cheshatsang Y."/>
            <person name="Citroen M."/>
            <person name="Collymore A."/>
            <person name="Considine T."/>
            <person name="Cook A."/>
            <person name="Cooke P."/>
            <person name="Corum B."/>
            <person name="Cuomo C."/>
            <person name="David R."/>
            <person name="Dawoe T."/>
            <person name="Degray S."/>
            <person name="Dodge S."/>
            <person name="Dooley K."/>
            <person name="Dorje P."/>
            <person name="Dorjee K."/>
            <person name="Dorris L."/>
            <person name="Duffey N."/>
            <person name="Dupes A."/>
            <person name="Elkins T."/>
            <person name="Engels R."/>
            <person name="Erickson J."/>
            <person name="Farina A."/>
            <person name="Faro S."/>
            <person name="Ferreira P."/>
            <person name="Fischer H."/>
            <person name="Fitzgerald M."/>
            <person name="Foley K."/>
            <person name="Gage D."/>
            <person name="Galagan J."/>
            <person name="Gearin G."/>
            <person name="Gnerre S."/>
            <person name="Gnirke A."/>
            <person name="Goyette A."/>
            <person name="Graham J."/>
            <person name="Grandbois E."/>
            <person name="Gyaltsen K."/>
            <person name="Hafez N."/>
            <person name="Hagopian D."/>
            <person name="Hagos B."/>
            <person name="Hall J."/>
            <person name="Hatcher B."/>
            <person name="Heller A."/>
            <person name="Higgins H."/>
            <person name="Honan T."/>
            <person name="Horn A."/>
            <person name="Houde N."/>
            <person name="Hughes L."/>
            <person name="Hulme W."/>
            <person name="Husby E."/>
            <person name="Iliev I."/>
            <person name="Jaffe D."/>
            <person name="Jones C."/>
            <person name="Kamal M."/>
            <person name="Kamat A."/>
            <person name="Kamvysselis M."/>
            <person name="Karlsson E."/>
            <person name="Kells C."/>
            <person name="Kieu A."/>
            <person name="Kisner P."/>
            <person name="Kodira C."/>
            <person name="Kulbokas E."/>
            <person name="Labutti K."/>
            <person name="Lama D."/>
            <person name="Landers T."/>
            <person name="Leger J."/>
            <person name="Levine S."/>
            <person name="Lewis D."/>
            <person name="Lewis T."/>
            <person name="Lindblad-toh K."/>
            <person name="Liu X."/>
            <person name="Lokyitsang T."/>
            <person name="Lokyitsang Y."/>
            <person name="Lucien O."/>
            <person name="Lui A."/>
            <person name="Ma L.J."/>
            <person name="Mabbitt R."/>
            <person name="Macdonald J."/>
            <person name="Maclean C."/>
            <person name="Major J."/>
            <person name="Manning J."/>
            <person name="Marabella R."/>
            <person name="Maru K."/>
            <person name="Matthews C."/>
            <person name="Mauceli E."/>
            <person name="Mccarthy M."/>
            <person name="Mcdonough S."/>
            <person name="Mcghee T."/>
            <person name="Meldrim J."/>
            <person name="Meneus L."/>
            <person name="Mesirov J."/>
            <person name="Mihalev A."/>
            <person name="Mihova T."/>
            <person name="Mikkelsen T."/>
            <person name="Mlenga V."/>
            <person name="Moru K."/>
            <person name="Mozes J."/>
            <person name="Mulrain L."/>
            <person name="Munson G."/>
            <person name="Naylor J."/>
            <person name="Newes C."/>
            <person name="Nguyen C."/>
            <person name="Nguyen N."/>
            <person name="Nguyen T."/>
            <person name="Nicol R."/>
            <person name="Nielsen C."/>
            <person name="Nizzari M."/>
            <person name="Norbu C."/>
            <person name="Norbu N."/>
            <person name="O'donnell P."/>
            <person name="Okoawo O."/>
            <person name="O'leary S."/>
            <person name="Omotosho B."/>
            <person name="O'neill K."/>
            <person name="Osman S."/>
            <person name="Parker S."/>
            <person name="Perrin D."/>
            <person name="Phunkhang P."/>
            <person name="Piqani B."/>
            <person name="Purcell S."/>
            <person name="Rachupka T."/>
            <person name="Ramasamy U."/>
            <person name="Rameau R."/>
            <person name="Ray V."/>
            <person name="Raymond C."/>
            <person name="Retta R."/>
            <person name="Richardson S."/>
            <person name="Rise C."/>
            <person name="Rodriguez J."/>
            <person name="Rogers J."/>
            <person name="Rogov P."/>
            <person name="Rutman M."/>
            <person name="Schupbach R."/>
            <person name="Seaman C."/>
            <person name="Settipalli S."/>
            <person name="Sharpe T."/>
            <person name="Sheridan J."/>
            <person name="Sherpa N."/>
            <person name="Shi J."/>
            <person name="Smirnov S."/>
            <person name="Smith C."/>
            <person name="Sougnez C."/>
            <person name="Spencer B."/>
            <person name="Stalker J."/>
            <person name="Stange-thomann N."/>
            <person name="Stavropoulos S."/>
            <person name="Stetson K."/>
            <person name="Stone C."/>
            <person name="Stone S."/>
            <person name="Stubbs M."/>
            <person name="Talamas J."/>
            <person name="Tchuinga P."/>
            <person name="Tenzing P."/>
            <person name="Tesfaye S."/>
            <person name="Theodore J."/>
            <person name="Thoulutsang Y."/>
            <person name="Topham K."/>
            <person name="Towey S."/>
            <person name="Tsamla T."/>
            <person name="Tsomo N."/>
            <person name="Vallee D."/>
            <person name="Vassiliev H."/>
            <person name="Venkataraman V."/>
            <person name="Vinson J."/>
            <person name="Vo A."/>
            <person name="Wade C."/>
            <person name="Wang S."/>
            <person name="Wangchuk T."/>
            <person name="Wangdi T."/>
            <person name="Whittaker C."/>
            <person name="Wilkinson J."/>
            <person name="Wu Y."/>
            <person name="Wyman D."/>
            <person name="Yadav S."/>
            <person name="Yang S."/>
            <person name="Yang X."/>
            <person name="Yeager S."/>
            <person name="Yee E."/>
            <person name="Young G."/>
            <person name="Zainoun J."/>
            <person name="Zembeck L."/>
            <person name="Zimmer A."/>
            <person name="Zody M."/>
            <person name="Lander E."/>
        </authorList>
    </citation>
    <scope>NUCLEOTIDE SEQUENCE [LARGE SCALE GENOMIC DNA]</scope>
</reference>
<keyword evidence="2" id="KW-1185">Reference proteome</keyword>
<dbReference type="PANTHER" id="PTHR43975:SF2">
    <property type="entry name" value="EG:BACR7A4.14 PROTEIN-RELATED"/>
    <property type="match status" value="1"/>
</dbReference>
<dbReference type="InterPro" id="IPR036291">
    <property type="entry name" value="NAD(P)-bd_dom_sf"/>
</dbReference>
<evidence type="ECO:0000313" key="1">
    <source>
        <dbReference type="Ensembl" id="ENSCSAVP00000016610.1"/>
    </source>
</evidence>
<reference evidence="1" key="2">
    <citation type="submission" date="2025-08" db="UniProtKB">
        <authorList>
            <consortium name="Ensembl"/>
        </authorList>
    </citation>
    <scope>IDENTIFICATION</scope>
</reference>